<comment type="caution">
    <text evidence="1">The sequence shown here is derived from an EMBL/GenBank/DDBJ whole genome shotgun (WGS) entry which is preliminary data.</text>
</comment>
<accession>A0ACC2TRQ8</accession>
<gene>
    <name evidence="1" type="primary">THR1_2</name>
    <name evidence="1" type="ORF">DSO57_1017491</name>
</gene>
<keyword evidence="1" id="KW-0808">Transferase</keyword>
<organism evidence="1 2">
    <name type="scientific">Entomophthora muscae</name>
    <dbReference type="NCBI Taxonomy" id="34485"/>
    <lineage>
        <taxon>Eukaryota</taxon>
        <taxon>Fungi</taxon>
        <taxon>Fungi incertae sedis</taxon>
        <taxon>Zoopagomycota</taxon>
        <taxon>Entomophthoromycotina</taxon>
        <taxon>Entomophthoromycetes</taxon>
        <taxon>Entomophthorales</taxon>
        <taxon>Entomophthoraceae</taxon>
        <taxon>Entomophthora</taxon>
    </lineage>
</organism>
<evidence type="ECO:0000313" key="2">
    <source>
        <dbReference type="Proteomes" id="UP001165960"/>
    </source>
</evidence>
<name>A0ACC2TRQ8_9FUNG</name>
<dbReference type="EMBL" id="QTSX02002203">
    <property type="protein sequence ID" value="KAJ9077353.1"/>
    <property type="molecule type" value="Genomic_DNA"/>
</dbReference>
<evidence type="ECO:0000313" key="1">
    <source>
        <dbReference type="EMBL" id="KAJ9077353.1"/>
    </source>
</evidence>
<protein>
    <submittedName>
        <fullName evidence="1">Trihydroxynaphthalene reductase</fullName>
        <ecNumber evidence="1">2.7.1.39</ecNumber>
    </submittedName>
</protein>
<keyword evidence="2" id="KW-1185">Reference proteome</keyword>
<reference evidence="1" key="1">
    <citation type="submission" date="2022-04" db="EMBL/GenBank/DDBJ databases">
        <title>Genome of the entomopathogenic fungus Entomophthora muscae.</title>
        <authorList>
            <person name="Elya C."/>
            <person name="Lovett B.R."/>
            <person name="Lee E."/>
            <person name="Macias A.M."/>
            <person name="Hajek A.E."/>
            <person name="De Bivort B.L."/>
            <person name="Kasson M.T."/>
            <person name="De Fine Licht H.H."/>
            <person name="Stajich J.E."/>
        </authorList>
    </citation>
    <scope>NUCLEOTIDE SEQUENCE</scope>
    <source>
        <strain evidence="1">Berkeley</strain>
    </source>
</reference>
<dbReference type="Proteomes" id="UP001165960">
    <property type="component" value="Unassembled WGS sequence"/>
</dbReference>
<sequence length="355" mass="37890">MKFHLRIPATSANLGPGFDTLGLALSLFLTIDGTFSVGEEESCTFEFEGDGKDELTTDPEENLITQTALYVLRSLGKPGFGGNLKLKINNQIPLGRGLGSSGAAVVGGVLLGDIIGGFKLPQSRLLDFIIAVERHPDNVVPCLVGGFVASYVRNTSLEINLKSQDSSQIDYVPSSEKPTDSDTSARNPPLPPQDAVRFVQLPIHKSIRAVAVIPAYHLATSKARGVLPSTYEKSDVIFNLQRLAVLTQALGEDPPSSDRIFGAMTDKLHQPYRKHLIPGLPHALETLSPLSHPGLLGICLSGAGPTVLALATSNFQSIGNSIKSMLDLHGNTDCQVMTLDIFTSGSQISIEQHSS</sequence>
<proteinExistence type="predicted"/>
<dbReference type="EC" id="2.7.1.39" evidence="1"/>